<evidence type="ECO:0000313" key="2">
    <source>
        <dbReference type="EMBL" id="POM68929.1"/>
    </source>
</evidence>
<dbReference type="EMBL" id="NCKW01007997">
    <property type="protein sequence ID" value="POM68929.1"/>
    <property type="molecule type" value="Genomic_DNA"/>
</dbReference>
<feature type="coiled-coil region" evidence="1">
    <location>
        <begin position="287"/>
        <end position="314"/>
    </location>
</feature>
<keyword evidence="3" id="KW-1185">Reference proteome</keyword>
<comment type="caution">
    <text evidence="2">The sequence shown here is derived from an EMBL/GenBank/DDBJ whole genome shotgun (WGS) entry which is preliminary data.</text>
</comment>
<accession>A0A2P4XTX0</accession>
<proteinExistence type="predicted"/>
<gene>
    <name evidence="2" type="ORF">PHPALM_14844</name>
</gene>
<organism evidence="2 3">
    <name type="scientific">Phytophthora palmivora</name>
    <dbReference type="NCBI Taxonomy" id="4796"/>
    <lineage>
        <taxon>Eukaryota</taxon>
        <taxon>Sar</taxon>
        <taxon>Stramenopiles</taxon>
        <taxon>Oomycota</taxon>
        <taxon>Peronosporomycetes</taxon>
        <taxon>Peronosporales</taxon>
        <taxon>Peronosporaceae</taxon>
        <taxon>Phytophthora</taxon>
    </lineage>
</organism>
<dbReference type="Proteomes" id="UP000237271">
    <property type="component" value="Unassembled WGS sequence"/>
</dbReference>
<evidence type="ECO:0000313" key="3">
    <source>
        <dbReference type="Proteomes" id="UP000237271"/>
    </source>
</evidence>
<dbReference type="PANTHER" id="PTHR33324">
    <property type="entry name" value="EXPRESSED PROTEIN"/>
    <property type="match status" value="1"/>
</dbReference>
<sequence>KWKSCKKGSKVTDEDNKLVSCSNSSKCSNYIHPGCFSDLVLTFGPSCGIGVAVCGKRCFNAMLKTLRVADDSLSLTKKRVQWHNDGPTPSISSVSCLIDWMTTGTKYQRYRGGDAQTGETKSTIAGTILRFIESCGVTTSRTPKDIQTTILSLEQSYKVASGWLGATGQGVEAEKSLRNAILSRCPYYYELYDIMHDRVSTKPLVLSTDNLDVSENSSDDGESETDSIATECASLSDTIPTKPISNNCKSVSSTPRSIGQTNKKFKNAVDALTTSYPLVELKQQQLAQEKEFQLETLKLKREKAECTAIEIKARIAESTARAQHYQEQAHICELNRKVVLLRERHKLRQEGVPSNEIDMLLPISVTHFE</sequence>
<name>A0A2P4XTX0_9STRA</name>
<feature type="non-terminal residue" evidence="2">
    <location>
        <position position="1"/>
    </location>
</feature>
<dbReference type="AlphaFoldDB" id="A0A2P4XTX0"/>
<dbReference type="OrthoDB" id="167710at2759"/>
<keyword evidence="1" id="KW-0175">Coiled coil</keyword>
<evidence type="ECO:0000256" key="1">
    <source>
        <dbReference type="SAM" id="Coils"/>
    </source>
</evidence>
<reference evidence="2 3" key="1">
    <citation type="journal article" date="2017" name="Genome Biol. Evol.">
        <title>Phytophthora megakarya and P. palmivora, closely related causal agents of cacao black pod rot, underwent increases in genome sizes and gene numbers by different mechanisms.</title>
        <authorList>
            <person name="Ali S.S."/>
            <person name="Shao J."/>
            <person name="Lary D.J."/>
            <person name="Kronmiller B."/>
            <person name="Shen D."/>
            <person name="Strem M.D."/>
            <person name="Amoako-Attah I."/>
            <person name="Akrofi A.Y."/>
            <person name="Begoude B.A."/>
            <person name="Ten Hoopen G.M."/>
            <person name="Coulibaly K."/>
            <person name="Kebe B.I."/>
            <person name="Melnick R.L."/>
            <person name="Guiltinan M.J."/>
            <person name="Tyler B.M."/>
            <person name="Meinhardt L.W."/>
            <person name="Bailey B.A."/>
        </authorList>
    </citation>
    <scope>NUCLEOTIDE SEQUENCE [LARGE SCALE GENOMIC DNA]</scope>
    <source>
        <strain evidence="3">sbr112.9</strain>
    </source>
</reference>
<dbReference type="PANTHER" id="PTHR33324:SF2">
    <property type="entry name" value="MYB_SANT-LIKE DNA-BINDING DOMAIN-CONTAINING PROTEIN"/>
    <property type="match status" value="1"/>
</dbReference>
<protein>
    <submittedName>
        <fullName evidence="2">Uncharacterized protein</fullName>
    </submittedName>
</protein>